<dbReference type="Pfam" id="PF24764">
    <property type="entry name" value="rva_4"/>
    <property type="match status" value="1"/>
</dbReference>
<evidence type="ECO:0000313" key="3">
    <source>
        <dbReference type="Proteomes" id="UP000054279"/>
    </source>
</evidence>
<keyword evidence="3" id="KW-1185">Reference proteome</keyword>
<protein>
    <recommendedName>
        <fullName evidence="1">Integrase core domain-containing protein</fullName>
    </recommendedName>
</protein>
<organism evidence="2 3">
    <name type="scientific">Sphaerobolus stellatus (strain SS14)</name>
    <dbReference type="NCBI Taxonomy" id="990650"/>
    <lineage>
        <taxon>Eukaryota</taxon>
        <taxon>Fungi</taxon>
        <taxon>Dikarya</taxon>
        <taxon>Basidiomycota</taxon>
        <taxon>Agaricomycotina</taxon>
        <taxon>Agaricomycetes</taxon>
        <taxon>Phallomycetidae</taxon>
        <taxon>Geastrales</taxon>
        <taxon>Sphaerobolaceae</taxon>
        <taxon>Sphaerobolus</taxon>
    </lineage>
</organism>
<sequence>MQMTTDCGSETTLIYALASALREAFFPDLSLDEIPAHRFLRSIHNITIERGWSQLKFQFDKNVEEFWQKGICEGIYDPYDDQHIGLAKWLWARIIQKEINLWKDQFNAHRTRKDPAKYNPSGVSLNVVFALYEQYGGMDCLQKFTQDMLGQISELKEHIGGEELLQFVTPGFANICEVRLKSLKIPEMDFTLVNAWDIFNDLFPLVFEKQL</sequence>
<evidence type="ECO:0000259" key="1">
    <source>
        <dbReference type="Pfam" id="PF24764"/>
    </source>
</evidence>
<gene>
    <name evidence="2" type="ORF">M422DRAFT_269523</name>
</gene>
<evidence type="ECO:0000313" key="2">
    <source>
        <dbReference type="EMBL" id="KIJ29102.1"/>
    </source>
</evidence>
<dbReference type="InterPro" id="IPR058913">
    <property type="entry name" value="Integrase_dom_put"/>
</dbReference>
<proteinExistence type="predicted"/>
<accession>A0A0C9UJM5</accession>
<reference evidence="2 3" key="1">
    <citation type="submission" date="2014-06" db="EMBL/GenBank/DDBJ databases">
        <title>Evolutionary Origins and Diversification of the Mycorrhizal Mutualists.</title>
        <authorList>
            <consortium name="DOE Joint Genome Institute"/>
            <consortium name="Mycorrhizal Genomics Consortium"/>
            <person name="Kohler A."/>
            <person name="Kuo A."/>
            <person name="Nagy L.G."/>
            <person name="Floudas D."/>
            <person name="Copeland A."/>
            <person name="Barry K.W."/>
            <person name="Cichocki N."/>
            <person name="Veneault-Fourrey C."/>
            <person name="LaButti K."/>
            <person name="Lindquist E.A."/>
            <person name="Lipzen A."/>
            <person name="Lundell T."/>
            <person name="Morin E."/>
            <person name="Murat C."/>
            <person name="Riley R."/>
            <person name="Ohm R."/>
            <person name="Sun H."/>
            <person name="Tunlid A."/>
            <person name="Henrissat B."/>
            <person name="Grigoriev I.V."/>
            <person name="Hibbett D.S."/>
            <person name="Martin F."/>
        </authorList>
    </citation>
    <scope>NUCLEOTIDE SEQUENCE [LARGE SCALE GENOMIC DNA]</scope>
    <source>
        <strain evidence="2 3">SS14</strain>
    </source>
</reference>
<name>A0A0C9UJM5_SPHS4</name>
<dbReference type="OrthoDB" id="5392716at2759"/>
<dbReference type="HOGENOM" id="CLU_039761_1_0_1"/>
<dbReference type="AlphaFoldDB" id="A0A0C9UJM5"/>
<feature type="domain" description="Integrase core" evidence="1">
    <location>
        <begin position="41"/>
        <end position="115"/>
    </location>
</feature>
<dbReference type="Proteomes" id="UP000054279">
    <property type="component" value="Unassembled WGS sequence"/>
</dbReference>
<dbReference type="EMBL" id="KN837290">
    <property type="protein sequence ID" value="KIJ29102.1"/>
    <property type="molecule type" value="Genomic_DNA"/>
</dbReference>